<accession>A0A1E3BH77</accession>
<evidence type="ECO:0000256" key="4">
    <source>
        <dbReference type="SAM" id="MobiDB-lite"/>
    </source>
</evidence>
<reference evidence="5 6" key="1">
    <citation type="journal article" date="2016" name="BMC Genomics">
        <title>Comparative genomic and transcriptomic analyses of the Fuzhuan brick tea-fermentation fungus Aspergillus cristatus.</title>
        <authorList>
            <person name="Ge Y."/>
            <person name="Wang Y."/>
            <person name="Liu Y."/>
            <person name="Tan Y."/>
            <person name="Ren X."/>
            <person name="Zhang X."/>
            <person name="Hyde K.D."/>
            <person name="Liu Y."/>
            <person name="Liu Z."/>
        </authorList>
    </citation>
    <scope>NUCLEOTIDE SEQUENCE [LARGE SCALE GENOMIC DNA]</scope>
    <source>
        <strain evidence="5 6">GZAAS20.1005</strain>
    </source>
</reference>
<dbReference type="Proteomes" id="UP000094569">
    <property type="component" value="Unassembled WGS sequence"/>
</dbReference>
<dbReference type="STRING" id="573508.A0A1E3BH77"/>
<dbReference type="AlphaFoldDB" id="A0A1E3BH77"/>
<comment type="cofactor">
    <cofactor evidence="1 3">
        <name>pyridoxal 5'-phosphate</name>
        <dbReference type="ChEBI" id="CHEBI:597326"/>
    </cofactor>
</comment>
<dbReference type="InterPro" id="IPR015424">
    <property type="entry name" value="PyrdxlP-dep_Trfase"/>
</dbReference>
<dbReference type="InterPro" id="IPR015421">
    <property type="entry name" value="PyrdxlP-dep_Trfase_major"/>
</dbReference>
<dbReference type="GO" id="GO:0030170">
    <property type="term" value="F:pyridoxal phosphate binding"/>
    <property type="evidence" value="ECO:0007669"/>
    <property type="project" value="InterPro"/>
</dbReference>
<evidence type="ECO:0008006" key="7">
    <source>
        <dbReference type="Google" id="ProtNLM"/>
    </source>
</evidence>
<evidence type="ECO:0000256" key="1">
    <source>
        <dbReference type="ARBA" id="ARBA00001933"/>
    </source>
</evidence>
<dbReference type="EMBL" id="JXNT01000003">
    <property type="protein sequence ID" value="ODM20304.1"/>
    <property type="molecule type" value="Genomic_DNA"/>
</dbReference>
<evidence type="ECO:0000256" key="2">
    <source>
        <dbReference type="ARBA" id="ARBA00022898"/>
    </source>
</evidence>
<evidence type="ECO:0000256" key="3">
    <source>
        <dbReference type="RuleBase" id="RU362118"/>
    </source>
</evidence>
<dbReference type="Pfam" id="PF01053">
    <property type="entry name" value="Cys_Met_Meta_PP"/>
    <property type="match status" value="1"/>
</dbReference>
<protein>
    <recommendedName>
        <fullName evidence="7">Cystathionine gamma-synthase</fullName>
    </recommendedName>
</protein>
<dbReference type="PANTHER" id="PTHR42699">
    <property type="match status" value="1"/>
</dbReference>
<organism evidence="5 6">
    <name type="scientific">Aspergillus cristatus</name>
    <name type="common">Chinese Fuzhuan brick tea-fermentation fungus</name>
    <name type="synonym">Eurotium cristatum</name>
    <dbReference type="NCBI Taxonomy" id="573508"/>
    <lineage>
        <taxon>Eukaryota</taxon>
        <taxon>Fungi</taxon>
        <taxon>Dikarya</taxon>
        <taxon>Ascomycota</taxon>
        <taxon>Pezizomycotina</taxon>
        <taxon>Eurotiomycetes</taxon>
        <taxon>Eurotiomycetidae</taxon>
        <taxon>Eurotiales</taxon>
        <taxon>Aspergillaceae</taxon>
        <taxon>Aspergillus</taxon>
        <taxon>Aspergillus subgen. Aspergillus</taxon>
    </lineage>
</organism>
<keyword evidence="6" id="KW-1185">Reference proteome</keyword>
<name>A0A1E3BH77_ASPCR</name>
<dbReference type="InterPro" id="IPR000277">
    <property type="entry name" value="Cys/Met-Metab_PyrdxlP-dep_enz"/>
</dbReference>
<evidence type="ECO:0000313" key="6">
    <source>
        <dbReference type="Proteomes" id="UP000094569"/>
    </source>
</evidence>
<dbReference type="InterPro" id="IPR015422">
    <property type="entry name" value="PyrdxlP-dep_Trfase_small"/>
</dbReference>
<dbReference type="OrthoDB" id="10047078at2759"/>
<dbReference type="VEuPathDB" id="FungiDB:SI65_03357"/>
<feature type="compositionally biased region" description="Polar residues" evidence="4">
    <location>
        <begin position="169"/>
        <end position="179"/>
    </location>
</feature>
<dbReference type="Gene3D" id="3.40.640.10">
    <property type="entry name" value="Type I PLP-dependent aspartate aminotransferase-like (Major domain)"/>
    <property type="match status" value="1"/>
</dbReference>
<dbReference type="InterPro" id="IPR051750">
    <property type="entry name" value="Trans-sulfuration_enzymes"/>
</dbReference>
<dbReference type="GO" id="GO:0003962">
    <property type="term" value="F:cystathionine gamma-synthase activity"/>
    <property type="evidence" value="ECO:0007669"/>
    <property type="project" value="TreeGrafter"/>
</dbReference>
<sequence length="558" mass="61378">MDSQWMPPKVPSALPLGKANIYPLDEPHAVSCSLPTWDSVFGFCRQEEWVMKHVEWNYPRFYINKPLRDLSTAVLHRLQITDENITCLLFASPLDAQQCIASFSKASPRKETCHFFIPGSNHWASFSAAIFSSDLIEEAMAFWWNTGSGLSTRHAAFCLQGFDNVASDSSNPDFQTSAPRQRDPDRPEDAAWMHSAATTMLDLKSFIAQLATSEKPGQLPASPDDVFLFPTGMNAIHTISKTLSYMETSPTVVAYGWLYPETVDVLRSGRWETVLSYKAGNDADLDALENLLKSGRRVHALFCELPSNVTLACPDIHRIRKLADQYGFIVACDNTVAGFFNIDILPYVDVVMTSLTKGFSGASNVTGGSLVINPTSPHHPKIHNVLSTTHTNTCFPLDIHTLLTNSTTLHQRTKTANENTLALLPLLTSHPAIKTVNHPSIHPTAGIYNSLRKTTTPATTNPETDGHYGNVLSMIFHNPSSAETFYNALDVNKGTSFGTNFTIAVPYVVLANFYTRSKVAAYGLPEHVIRVSVGVEDVSGILGRFVEALRVVEGDGGR</sequence>
<evidence type="ECO:0000313" key="5">
    <source>
        <dbReference type="EMBL" id="ODM20304.1"/>
    </source>
</evidence>
<dbReference type="Gene3D" id="3.90.1150.10">
    <property type="entry name" value="Aspartate Aminotransferase, domain 1"/>
    <property type="match status" value="1"/>
</dbReference>
<dbReference type="GO" id="GO:0019346">
    <property type="term" value="P:transsulfuration"/>
    <property type="evidence" value="ECO:0007669"/>
    <property type="project" value="InterPro"/>
</dbReference>
<comment type="similarity">
    <text evidence="3">Belongs to the trans-sulfuration enzymes family.</text>
</comment>
<gene>
    <name evidence="5" type="ORF">SI65_03357</name>
</gene>
<proteinExistence type="inferred from homology"/>
<keyword evidence="2 3" id="KW-0663">Pyridoxal phosphate</keyword>
<feature type="region of interest" description="Disordered" evidence="4">
    <location>
        <begin position="169"/>
        <end position="188"/>
    </location>
</feature>
<comment type="caution">
    <text evidence="5">The sequence shown here is derived from an EMBL/GenBank/DDBJ whole genome shotgun (WGS) entry which is preliminary data.</text>
</comment>
<dbReference type="PANTHER" id="PTHR42699:SF1">
    <property type="entry name" value="CYSTATHIONINE GAMMA-SYNTHASE-RELATED"/>
    <property type="match status" value="1"/>
</dbReference>
<dbReference type="SUPFAM" id="SSF53383">
    <property type="entry name" value="PLP-dependent transferases"/>
    <property type="match status" value="1"/>
</dbReference>